<proteinExistence type="predicted"/>
<evidence type="ECO:0000256" key="6">
    <source>
        <dbReference type="SAM" id="Phobius"/>
    </source>
</evidence>
<feature type="transmembrane region" description="Helical" evidence="6">
    <location>
        <begin position="419"/>
        <end position="437"/>
    </location>
</feature>
<feature type="transmembrane region" description="Helical" evidence="6">
    <location>
        <begin position="277"/>
        <end position="303"/>
    </location>
</feature>
<dbReference type="Proteomes" id="UP000187464">
    <property type="component" value="Chromosome I"/>
</dbReference>
<feature type="transmembrane region" description="Helical" evidence="6">
    <location>
        <begin position="706"/>
        <end position="726"/>
    </location>
</feature>
<evidence type="ECO:0000259" key="7">
    <source>
        <dbReference type="Pfam" id="PF02687"/>
    </source>
</evidence>
<sequence length="777" mass="87874">MNIFKNFFGLLKTFKSSSLINIVGLSVALIVFFIVAIQVHYDFTYDRSYKNTDKLLQFNQYNVNTGAAATNVNFQIPARIAQAAPEIENYCMAAFWGEQKFDIDKGVTSPETYSIYLSRTTPGFFDIFTPEILSGDTTALFSQPGKAMISEKTALRVFGDENPVGKTMRFRYNKNELMIAAVYKDFPDNSSLPNGLFTHLPENDETEWSFNSYFLVSKGDHTAIQEKLNNKEILGEGWAKHNEENPDKRIELRLTPPGDLYLNNAGKGGSKRINTTYTLLAIGIITVFIAFVNFVNLSVAMAPARVRSINIRKILGVDKTKLKLTVATESVFFTLISIIIALIAIFYLRTTTFAKEIFAADLSFGHHLPLLIAVSLILLIASFLIGLYTMRYCTSVDESEALKGSFSLNKRSVKLRNTLIVFQFATAISLIGVTMFIKQQNDYMLRYDWGISKENVVYVPLSGLGREAQTFGQELLRDSRIKDYTITRDIPGRIGMSWGREFEGKQINLRVWSVDNRFFDFFDIKILEGRKPEQMDSVVSQIVVNETFLKKYEFTGDIVGKDFDAFGPGRIQAIAQDINFETLHESISPMAFGVLSRWQNFNTFMIKLSGNDVKGSLDYIESTWKKFSQDPFEVHFLDGEMDKLYKTETNMASLIAIFGLVIVAIAVMGVYGLILFDAKSKSKEIAIRKINGSTEKEILFMLNRTVLLQLCIAFLIATPVAYYAIMKWLENFSYKVPLHWWIFPLSGIIVLFIVVLTVSGQSWRAAIANPVNSLKTE</sequence>
<accession>A0A1R3T9Z1</accession>
<comment type="subcellular location">
    <subcellularLocation>
        <location evidence="1">Cell membrane</location>
        <topology evidence="1">Multi-pass membrane protein</topology>
    </subcellularLocation>
</comment>
<dbReference type="GO" id="GO:0022857">
    <property type="term" value="F:transmembrane transporter activity"/>
    <property type="evidence" value="ECO:0007669"/>
    <property type="project" value="TreeGrafter"/>
</dbReference>
<name>A0A1R3T9Z1_9BACT</name>
<dbReference type="RefSeq" id="WP_076931806.1">
    <property type="nucleotide sequence ID" value="NZ_LT605205.1"/>
</dbReference>
<keyword evidence="2" id="KW-1003">Cell membrane</keyword>
<evidence type="ECO:0000256" key="3">
    <source>
        <dbReference type="ARBA" id="ARBA00022692"/>
    </source>
</evidence>
<reference evidence="10" key="1">
    <citation type="submission" date="2016-08" db="EMBL/GenBank/DDBJ databases">
        <authorList>
            <person name="Wibberg D."/>
        </authorList>
    </citation>
    <scope>NUCLEOTIDE SEQUENCE [LARGE SCALE GENOMIC DNA]</scope>
</reference>
<feature type="domain" description="ABC3 transporter permease C-terminal" evidence="7">
    <location>
        <begin position="281"/>
        <end position="390"/>
    </location>
</feature>
<dbReference type="GO" id="GO:0005886">
    <property type="term" value="C:plasma membrane"/>
    <property type="evidence" value="ECO:0007669"/>
    <property type="project" value="UniProtKB-SubCell"/>
</dbReference>
<dbReference type="InterPro" id="IPR025857">
    <property type="entry name" value="MacB_PCD"/>
</dbReference>
<dbReference type="PANTHER" id="PTHR30572">
    <property type="entry name" value="MEMBRANE COMPONENT OF TRANSPORTER-RELATED"/>
    <property type="match status" value="1"/>
</dbReference>
<protein>
    <submittedName>
        <fullName evidence="9">Acidobacterial duplicated orphan permease</fullName>
    </submittedName>
</protein>
<feature type="transmembrane region" description="Helical" evidence="6">
    <location>
        <begin position="324"/>
        <end position="348"/>
    </location>
</feature>
<feature type="transmembrane region" description="Helical" evidence="6">
    <location>
        <begin position="738"/>
        <end position="758"/>
    </location>
</feature>
<evidence type="ECO:0000256" key="5">
    <source>
        <dbReference type="ARBA" id="ARBA00023136"/>
    </source>
</evidence>
<evidence type="ECO:0000256" key="2">
    <source>
        <dbReference type="ARBA" id="ARBA00022475"/>
    </source>
</evidence>
<feature type="domain" description="MacB-like periplasmic core" evidence="8">
    <location>
        <begin position="22"/>
        <end position="219"/>
    </location>
</feature>
<dbReference type="PANTHER" id="PTHR30572:SF18">
    <property type="entry name" value="ABC-TYPE MACROLIDE FAMILY EXPORT SYSTEM PERMEASE COMPONENT 2"/>
    <property type="match status" value="1"/>
</dbReference>
<keyword evidence="10" id="KW-1185">Reference proteome</keyword>
<dbReference type="Pfam" id="PF02687">
    <property type="entry name" value="FtsX"/>
    <property type="match status" value="2"/>
</dbReference>
<dbReference type="STRING" id="1642647.PSM36_3323"/>
<keyword evidence="4 6" id="KW-1133">Transmembrane helix</keyword>
<gene>
    <name evidence="9" type="ORF">PSM36_3323</name>
</gene>
<feature type="domain" description="ABC3 transporter permease C-terminal" evidence="7">
    <location>
        <begin position="657"/>
        <end position="770"/>
    </location>
</feature>
<dbReference type="InterPro" id="IPR050250">
    <property type="entry name" value="Macrolide_Exporter_MacB"/>
</dbReference>
<keyword evidence="5 6" id="KW-0472">Membrane</keyword>
<organism evidence="9 10">
    <name type="scientific">Proteiniphilum saccharofermentans</name>
    <dbReference type="NCBI Taxonomy" id="1642647"/>
    <lineage>
        <taxon>Bacteria</taxon>
        <taxon>Pseudomonadati</taxon>
        <taxon>Bacteroidota</taxon>
        <taxon>Bacteroidia</taxon>
        <taxon>Bacteroidales</taxon>
        <taxon>Dysgonomonadaceae</taxon>
        <taxon>Proteiniphilum</taxon>
    </lineage>
</organism>
<dbReference type="InterPro" id="IPR003838">
    <property type="entry name" value="ABC3_permease_C"/>
</dbReference>
<keyword evidence="3 6" id="KW-0812">Transmembrane</keyword>
<dbReference type="KEGG" id="psac:PSM36_3323"/>
<feature type="transmembrane region" description="Helical" evidence="6">
    <location>
        <begin position="368"/>
        <end position="388"/>
    </location>
</feature>
<evidence type="ECO:0000256" key="4">
    <source>
        <dbReference type="ARBA" id="ARBA00022989"/>
    </source>
</evidence>
<dbReference type="Pfam" id="PF12704">
    <property type="entry name" value="MacB_PCD"/>
    <property type="match status" value="1"/>
</dbReference>
<dbReference type="AlphaFoldDB" id="A0A1R3T9Z1"/>
<feature type="transmembrane region" description="Helical" evidence="6">
    <location>
        <begin position="651"/>
        <end position="676"/>
    </location>
</feature>
<evidence type="ECO:0000256" key="1">
    <source>
        <dbReference type="ARBA" id="ARBA00004651"/>
    </source>
</evidence>
<evidence type="ECO:0000259" key="8">
    <source>
        <dbReference type="Pfam" id="PF12704"/>
    </source>
</evidence>
<evidence type="ECO:0000313" key="10">
    <source>
        <dbReference type="Proteomes" id="UP000187464"/>
    </source>
</evidence>
<evidence type="ECO:0000313" key="9">
    <source>
        <dbReference type="EMBL" id="SCD22108.1"/>
    </source>
</evidence>
<feature type="transmembrane region" description="Helical" evidence="6">
    <location>
        <begin position="20"/>
        <end position="41"/>
    </location>
</feature>
<dbReference type="EMBL" id="LT605205">
    <property type="protein sequence ID" value="SCD22108.1"/>
    <property type="molecule type" value="Genomic_DNA"/>
</dbReference>